<dbReference type="RefSeq" id="WP_075518115.1">
    <property type="nucleotide sequence ID" value="NZ_FPLD01000051.1"/>
</dbReference>
<feature type="region of interest" description="Disordered" evidence="1">
    <location>
        <begin position="197"/>
        <end position="231"/>
    </location>
</feature>
<dbReference type="OrthoDB" id="9923755at2"/>
<proteinExistence type="predicted"/>
<feature type="region of interest" description="Disordered" evidence="1">
    <location>
        <begin position="331"/>
        <end position="371"/>
    </location>
</feature>
<dbReference type="EMBL" id="FPLD01000051">
    <property type="protein sequence ID" value="SGY94769.1"/>
    <property type="molecule type" value="Genomic_DNA"/>
</dbReference>
<feature type="compositionally biased region" description="Basic and acidic residues" evidence="1">
    <location>
        <begin position="206"/>
        <end position="215"/>
    </location>
</feature>
<evidence type="ECO:0000256" key="1">
    <source>
        <dbReference type="SAM" id="MobiDB-lite"/>
    </source>
</evidence>
<organism evidence="2 3">
    <name type="scientific">Moritella viscosa</name>
    <dbReference type="NCBI Taxonomy" id="80854"/>
    <lineage>
        <taxon>Bacteria</taxon>
        <taxon>Pseudomonadati</taxon>
        <taxon>Pseudomonadota</taxon>
        <taxon>Gammaproteobacteria</taxon>
        <taxon>Alteromonadales</taxon>
        <taxon>Moritellaceae</taxon>
        <taxon>Moritella</taxon>
    </lineage>
</organism>
<evidence type="ECO:0000313" key="3">
    <source>
        <dbReference type="Proteomes" id="UP000183794"/>
    </source>
</evidence>
<name>A0A1K9ZCQ9_9GAMM</name>
<dbReference type="Proteomes" id="UP000183794">
    <property type="component" value="Unassembled WGS sequence"/>
</dbReference>
<sequence>MLEEQEIIDADFEDIDLTMDNESLKFGTPTVQSPMIDNLFDFDVMKSMFPDTKEAVKKPIEEIDETIKKSKKRKDFLAEMNEEIFSKYDKKKNKYYLEGELAFTVKKSLLRRNIGIDCGFNPSVQIISDSLSTCKHPITDIPVDNPEFMDNFKQGLIKAIDDNDFDIDTLKVAKGCPKREELLLIIDEVKNRNSLKYGEELDDQNEDVKNDKVQSENKSTQQNAVSTDDDEEMDALELLSASYDDDEEPNFPRLPFLGKKRIEVPSLPAPTDPDNKALALPAPTDPDYDIDKMFEFDDLDLNFDDENPDFERTIEQDFDLEINELDKLPQNILDRDDHKNELLRSFEEDSRPTPKNDDEPTAPKKRNRLSV</sequence>
<evidence type="ECO:0000313" key="2">
    <source>
        <dbReference type="EMBL" id="SGY94769.1"/>
    </source>
</evidence>
<accession>A0A1K9ZCQ9</accession>
<reference evidence="2 3" key="1">
    <citation type="submission" date="2016-11" db="EMBL/GenBank/DDBJ databases">
        <authorList>
            <person name="Jaros S."/>
            <person name="Januszkiewicz K."/>
            <person name="Wedrychowicz H."/>
        </authorList>
    </citation>
    <scope>NUCLEOTIDE SEQUENCE [LARGE SCALE GENOMIC DNA]</scope>
    <source>
        <strain evidence="2">NVI 5450</strain>
    </source>
</reference>
<protein>
    <submittedName>
        <fullName evidence="2">Exodeoxyribonuclease 7 large subunit-Exodeoxyribonuclease VII large subunit</fullName>
    </submittedName>
</protein>
<feature type="compositionally biased region" description="Polar residues" evidence="1">
    <location>
        <begin position="216"/>
        <end position="226"/>
    </location>
</feature>
<gene>
    <name evidence="2" type="ORF">NVI5450_1624</name>
</gene>
<feature type="compositionally biased region" description="Basic and acidic residues" evidence="1">
    <location>
        <begin position="333"/>
        <end position="362"/>
    </location>
</feature>
<dbReference type="AlphaFoldDB" id="A0A1K9ZCQ9"/>